<gene>
    <name evidence="1" type="ORF">BofuT4_uP041090.1</name>
</gene>
<accession>G2Y1F8</accession>
<dbReference type="AlphaFoldDB" id="G2Y1F8"/>
<evidence type="ECO:0000313" key="2">
    <source>
        <dbReference type="Proteomes" id="UP000008177"/>
    </source>
</evidence>
<organism evidence="1 2">
    <name type="scientific">Botryotinia fuckeliana (strain T4)</name>
    <name type="common">Noble rot fungus</name>
    <name type="synonym">Botrytis cinerea</name>
    <dbReference type="NCBI Taxonomy" id="999810"/>
    <lineage>
        <taxon>Eukaryota</taxon>
        <taxon>Fungi</taxon>
        <taxon>Dikarya</taxon>
        <taxon>Ascomycota</taxon>
        <taxon>Pezizomycotina</taxon>
        <taxon>Leotiomycetes</taxon>
        <taxon>Helotiales</taxon>
        <taxon>Sclerotiniaceae</taxon>
        <taxon>Botrytis</taxon>
    </lineage>
</organism>
<proteinExistence type="predicted"/>
<reference evidence="2" key="1">
    <citation type="journal article" date="2011" name="PLoS Genet.">
        <title>Genomic analysis of the necrotrophic fungal pathogens Sclerotinia sclerotiorum and Botrytis cinerea.</title>
        <authorList>
            <person name="Amselem J."/>
            <person name="Cuomo C.A."/>
            <person name="van Kan J.A."/>
            <person name="Viaud M."/>
            <person name="Benito E.P."/>
            <person name="Couloux A."/>
            <person name="Coutinho P.M."/>
            <person name="de Vries R.P."/>
            <person name="Dyer P.S."/>
            <person name="Fillinger S."/>
            <person name="Fournier E."/>
            <person name="Gout L."/>
            <person name="Hahn M."/>
            <person name="Kohn L."/>
            <person name="Lapalu N."/>
            <person name="Plummer K.M."/>
            <person name="Pradier J.M."/>
            <person name="Quevillon E."/>
            <person name="Sharon A."/>
            <person name="Simon A."/>
            <person name="ten Have A."/>
            <person name="Tudzynski B."/>
            <person name="Tudzynski P."/>
            <person name="Wincker P."/>
            <person name="Andrew M."/>
            <person name="Anthouard V."/>
            <person name="Beever R.E."/>
            <person name="Beffa R."/>
            <person name="Benoit I."/>
            <person name="Bouzid O."/>
            <person name="Brault B."/>
            <person name="Chen Z."/>
            <person name="Choquer M."/>
            <person name="Collemare J."/>
            <person name="Cotton P."/>
            <person name="Danchin E.G."/>
            <person name="Da Silva C."/>
            <person name="Gautier A."/>
            <person name="Giraud C."/>
            <person name="Giraud T."/>
            <person name="Gonzalez C."/>
            <person name="Grossetete S."/>
            <person name="Guldener U."/>
            <person name="Henrissat B."/>
            <person name="Howlett B.J."/>
            <person name="Kodira C."/>
            <person name="Kretschmer M."/>
            <person name="Lappartient A."/>
            <person name="Leroch M."/>
            <person name="Levis C."/>
            <person name="Mauceli E."/>
            <person name="Neuveglise C."/>
            <person name="Oeser B."/>
            <person name="Pearson M."/>
            <person name="Poulain J."/>
            <person name="Poussereau N."/>
            <person name="Quesneville H."/>
            <person name="Rascle C."/>
            <person name="Schumacher J."/>
            <person name="Segurens B."/>
            <person name="Sexton A."/>
            <person name="Silva E."/>
            <person name="Sirven C."/>
            <person name="Soanes D.M."/>
            <person name="Talbot N.J."/>
            <person name="Templeton M."/>
            <person name="Yandava C."/>
            <person name="Yarden O."/>
            <person name="Zeng Q."/>
            <person name="Rollins J.A."/>
            <person name="Lebrun M.H."/>
            <person name="Dickman M."/>
        </authorList>
    </citation>
    <scope>NUCLEOTIDE SEQUENCE [LARGE SCALE GENOMIC DNA]</scope>
    <source>
        <strain evidence="2">T4</strain>
    </source>
</reference>
<dbReference type="Proteomes" id="UP000008177">
    <property type="component" value="Unplaced contigs"/>
</dbReference>
<protein>
    <submittedName>
        <fullName evidence="1">Uncharacterized protein</fullName>
    </submittedName>
</protein>
<name>G2Y1F8_BOTF4</name>
<sequence>MICHCPTMPDCSFHSWSPKVSSGEKPNAVYILEH</sequence>
<dbReference type="EMBL" id="FQ790282">
    <property type="protein sequence ID" value="CCD46498.1"/>
    <property type="molecule type" value="Genomic_DNA"/>
</dbReference>
<evidence type="ECO:0000313" key="1">
    <source>
        <dbReference type="EMBL" id="CCD46498.1"/>
    </source>
</evidence>
<dbReference type="HOGENOM" id="CLU_3376986_0_0_1"/>
<dbReference type="InParanoid" id="G2Y1F8"/>